<dbReference type="SUPFAM" id="SSF81665">
    <property type="entry name" value="Calcium ATPase, transmembrane domain M"/>
    <property type="match status" value="1"/>
</dbReference>
<dbReference type="InterPro" id="IPR001757">
    <property type="entry name" value="P_typ_ATPase"/>
</dbReference>
<evidence type="ECO:0000256" key="10">
    <source>
        <dbReference type="ARBA" id="ARBA00023136"/>
    </source>
</evidence>
<feature type="transmembrane region" description="Helical" evidence="15">
    <location>
        <begin position="937"/>
        <end position="960"/>
    </location>
</feature>
<feature type="transmembrane region" description="Helical" evidence="15">
    <location>
        <begin position="354"/>
        <end position="373"/>
    </location>
</feature>
<dbReference type="SUPFAM" id="SSF81653">
    <property type="entry name" value="Calcium ATPase, transduction domain A"/>
    <property type="match status" value="1"/>
</dbReference>
<feature type="binding site" evidence="13">
    <location>
        <position position="778"/>
    </location>
    <ligand>
        <name>ATP</name>
        <dbReference type="ChEBI" id="CHEBI:30616"/>
    </ligand>
</feature>
<dbReference type="SFLD" id="SFLDF00027">
    <property type="entry name" value="p-type_atpase"/>
    <property type="match status" value="1"/>
</dbReference>
<organism evidence="19 20">
    <name type="scientific">Monosiga brevicollis</name>
    <name type="common">Choanoflagellate</name>
    <dbReference type="NCBI Taxonomy" id="81824"/>
    <lineage>
        <taxon>Eukaryota</taxon>
        <taxon>Choanoflagellata</taxon>
        <taxon>Craspedida</taxon>
        <taxon>Salpingoecidae</taxon>
        <taxon>Monosiga</taxon>
    </lineage>
</organism>
<dbReference type="FunFam" id="3.40.50.1000:FF:000130">
    <property type="entry name" value="Phospholipid-transporting ATPase"/>
    <property type="match status" value="1"/>
</dbReference>
<evidence type="ECO:0000256" key="1">
    <source>
        <dbReference type="ARBA" id="ARBA00004141"/>
    </source>
</evidence>
<evidence type="ECO:0000256" key="13">
    <source>
        <dbReference type="PIRSR" id="PIRSR606539-2"/>
    </source>
</evidence>
<feature type="binding site" evidence="13">
    <location>
        <position position="424"/>
    </location>
    <ligand>
        <name>ATP</name>
        <dbReference type="ChEBI" id="CHEBI:30616"/>
    </ligand>
</feature>
<evidence type="ECO:0000256" key="2">
    <source>
        <dbReference type="ARBA" id="ARBA00008109"/>
    </source>
</evidence>
<feature type="transmembrane region" description="Helical" evidence="15">
    <location>
        <begin position="303"/>
        <end position="326"/>
    </location>
</feature>
<keyword evidence="10 15" id="KW-0472">Membrane</keyword>
<feature type="compositionally biased region" description="Polar residues" evidence="16">
    <location>
        <begin position="1"/>
        <end position="10"/>
    </location>
</feature>
<feature type="binding site" evidence="13">
    <location>
        <position position="555"/>
    </location>
    <ligand>
        <name>ATP</name>
        <dbReference type="ChEBI" id="CHEBI:30616"/>
    </ligand>
</feature>
<dbReference type="InterPro" id="IPR018303">
    <property type="entry name" value="ATPase_P-typ_P_site"/>
</dbReference>
<dbReference type="InterPro" id="IPR044492">
    <property type="entry name" value="P_typ_ATPase_HD_dom"/>
</dbReference>
<dbReference type="NCBIfam" id="TIGR01494">
    <property type="entry name" value="ATPase_P-type"/>
    <property type="match status" value="2"/>
</dbReference>
<dbReference type="GO" id="GO:0005886">
    <property type="term" value="C:plasma membrane"/>
    <property type="evidence" value="ECO:0000318"/>
    <property type="project" value="GO_Central"/>
</dbReference>
<dbReference type="FunFam" id="3.40.50.1000:FF:000001">
    <property type="entry name" value="Phospholipid-transporting ATPase IC"/>
    <property type="match status" value="1"/>
</dbReference>
<feature type="binding site" evidence="14">
    <location>
        <position position="423"/>
    </location>
    <ligand>
        <name>Mg(2+)</name>
        <dbReference type="ChEBI" id="CHEBI:18420"/>
    </ligand>
</feature>
<dbReference type="STRING" id="81824.A9URL5"/>
<keyword evidence="8 15" id="KW-1278">Translocase</keyword>
<feature type="transmembrane region" description="Helical" evidence="15">
    <location>
        <begin position="105"/>
        <end position="123"/>
    </location>
</feature>
<feature type="transmembrane region" description="Helical" evidence="15">
    <location>
        <begin position="81"/>
        <end position="99"/>
    </location>
</feature>
<comment type="subcellular location">
    <subcellularLocation>
        <location evidence="1 15">Membrane</location>
        <topology evidence="1 15">Multi-pass membrane protein</topology>
    </subcellularLocation>
</comment>
<dbReference type="InterPro" id="IPR036412">
    <property type="entry name" value="HAD-like_sf"/>
</dbReference>
<dbReference type="FunCoup" id="A9URL5">
    <property type="interactions" value="288"/>
</dbReference>
<feature type="binding site" evidence="13">
    <location>
        <position position="772"/>
    </location>
    <ligand>
        <name>ATP</name>
        <dbReference type="ChEBI" id="CHEBI:30616"/>
    </ligand>
</feature>
<dbReference type="InParanoid" id="A9URL5"/>
<feature type="binding site" evidence="13">
    <location>
        <position position="425"/>
    </location>
    <ligand>
        <name>ATP</name>
        <dbReference type="ChEBI" id="CHEBI:30616"/>
    </ligand>
</feature>
<evidence type="ECO:0000256" key="9">
    <source>
        <dbReference type="ARBA" id="ARBA00022989"/>
    </source>
</evidence>
<dbReference type="InterPro" id="IPR023214">
    <property type="entry name" value="HAD_sf"/>
</dbReference>
<feature type="domain" description="P-type ATPase C-terminal" evidence="18">
    <location>
        <begin position="824"/>
        <end position="1070"/>
    </location>
</feature>
<evidence type="ECO:0000256" key="11">
    <source>
        <dbReference type="ARBA" id="ARBA00034036"/>
    </source>
</evidence>
<dbReference type="PROSITE" id="PS00154">
    <property type="entry name" value="ATPASE_E1_E2"/>
    <property type="match status" value="1"/>
</dbReference>
<dbReference type="GO" id="GO:0005524">
    <property type="term" value="F:ATP binding"/>
    <property type="evidence" value="ECO:0007669"/>
    <property type="project" value="UniProtKB-UniRule"/>
</dbReference>
<keyword evidence="6 13" id="KW-0067">ATP-binding</keyword>
<dbReference type="eggNOG" id="KOG0206">
    <property type="taxonomic scope" value="Eukaryota"/>
</dbReference>
<dbReference type="OMA" id="IYADIDM"/>
<dbReference type="GO" id="GO:0140326">
    <property type="term" value="F:ATPase-coupled intramembrane lipid transporter activity"/>
    <property type="evidence" value="ECO:0000318"/>
    <property type="project" value="GO_Central"/>
</dbReference>
<dbReference type="Pfam" id="PF13246">
    <property type="entry name" value="Cation_ATPase"/>
    <property type="match status" value="1"/>
</dbReference>
<feature type="binding site" evidence="13">
    <location>
        <position position="423"/>
    </location>
    <ligand>
        <name>ATP</name>
        <dbReference type="ChEBI" id="CHEBI:30616"/>
    </ligand>
</feature>
<dbReference type="SFLD" id="SFLDS00003">
    <property type="entry name" value="Haloacid_Dehalogenase"/>
    <property type="match status" value="1"/>
</dbReference>
<evidence type="ECO:0000256" key="4">
    <source>
        <dbReference type="ARBA" id="ARBA00022723"/>
    </source>
</evidence>
<protein>
    <recommendedName>
        <fullName evidence="15">Phospholipid-transporting ATPase</fullName>
        <ecNumber evidence="15">7.6.2.1</ecNumber>
    </recommendedName>
</protein>
<keyword evidence="5 13" id="KW-0547">Nucleotide-binding</keyword>
<dbReference type="InterPro" id="IPR023299">
    <property type="entry name" value="ATPase_P-typ_cyto_dom_N"/>
</dbReference>
<dbReference type="AlphaFoldDB" id="A9URL5"/>
<feature type="binding site" evidence="14">
    <location>
        <position position="425"/>
    </location>
    <ligand>
        <name>Mg(2+)</name>
        <dbReference type="ChEBI" id="CHEBI:18420"/>
    </ligand>
</feature>
<dbReference type="Gene3D" id="2.70.150.10">
    <property type="entry name" value="Calcium-transporting ATPase, cytoplasmic transduction domain A"/>
    <property type="match status" value="1"/>
</dbReference>
<dbReference type="FunFam" id="2.70.150.10:FF:000054">
    <property type="entry name" value="Phospholipid-transporting ATPase"/>
    <property type="match status" value="1"/>
</dbReference>
<gene>
    <name evidence="19" type="ORF">MONBRDRAFT_23245</name>
</gene>
<reference evidence="19 20" key="1">
    <citation type="journal article" date="2008" name="Nature">
        <title>The genome of the choanoflagellate Monosiga brevicollis and the origin of metazoans.</title>
        <authorList>
            <consortium name="JGI Sequencing"/>
            <person name="King N."/>
            <person name="Westbrook M.J."/>
            <person name="Young S.L."/>
            <person name="Kuo A."/>
            <person name="Abedin M."/>
            <person name="Chapman J."/>
            <person name="Fairclough S."/>
            <person name="Hellsten U."/>
            <person name="Isogai Y."/>
            <person name="Letunic I."/>
            <person name="Marr M."/>
            <person name="Pincus D."/>
            <person name="Putnam N."/>
            <person name="Rokas A."/>
            <person name="Wright K.J."/>
            <person name="Zuzow R."/>
            <person name="Dirks W."/>
            <person name="Good M."/>
            <person name="Goodstein D."/>
            <person name="Lemons D."/>
            <person name="Li W."/>
            <person name="Lyons J.B."/>
            <person name="Morris A."/>
            <person name="Nichols S."/>
            <person name="Richter D.J."/>
            <person name="Salamov A."/>
            <person name="Bork P."/>
            <person name="Lim W.A."/>
            <person name="Manning G."/>
            <person name="Miller W.T."/>
            <person name="McGinnis W."/>
            <person name="Shapiro H."/>
            <person name="Tjian R."/>
            <person name="Grigoriev I.V."/>
            <person name="Rokhsar D."/>
        </authorList>
    </citation>
    <scope>NUCLEOTIDE SEQUENCE [LARGE SCALE GENOMIC DNA]</scope>
    <source>
        <strain evidence="20">MX1 / ATCC 50154</strain>
    </source>
</reference>
<feature type="domain" description="P-type ATPase N-terminal" evidence="17">
    <location>
        <begin position="45"/>
        <end position="104"/>
    </location>
</feature>
<dbReference type="Pfam" id="PF16209">
    <property type="entry name" value="PhoLip_ATPase_N"/>
    <property type="match status" value="1"/>
</dbReference>
<name>A9URL5_MONBE</name>
<dbReference type="InterPro" id="IPR032630">
    <property type="entry name" value="P_typ_ATPase_c"/>
</dbReference>
<comment type="catalytic activity">
    <reaction evidence="11 15">
        <text>ATP + H2O + phospholipidSide 1 = ADP + phosphate + phospholipidSide 2.</text>
        <dbReference type="EC" id="7.6.2.1"/>
    </reaction>
</comment>
<feature type="binding site" evidence="13">
    <location>
        <position position="801"/>
    </location>
    <ligand>
        <name>ATP</name>
        <dbReference type="ChEBI" id="CHEBI:30616"/>
    </ligand>
</feature>
<dbReference type="KEGG" id="mbr:MONBRDRAFT_23245"/>
<feature type="binding site" evidence="13">
    <location>
        <position position="802"/>
    </location>
    <ligand>
        <name>ATP</name>
        <dbReference type="ChEBI" id="CHEBI:30616"/>
    </ligand>
</feature>
<evidence type="ECO:0000313" key="20">
    <source>
        <dbReference type="Proteomes" id="UP000001357"/>
    </source>
</evidence>
<feature type="binding site" evidence="14">
    <location>
        <position position="802"/>
    </location>
    <ligand>
        <name>Mg(2+)</name>
        <dbReference type="ChEBI" id="CHEBI:18420"/>
    </ligand>
</feature>
<dbReference type="Gene3D" id="3.40.1110.10">
    <property type="entry name" value="Calcium-transporting ATPase, cytoplasmic domain N"/>
    <property type="match status" value="1"/>
</dbReference>
<feature type="binding site" evidence="13">
    <location>
        <position position="664"/>
    </location>
    <ligand>
        <name>ATP</name>
        <dbReference type="ChEBI" id="CHEBI:30616"/>
    </ligand>
</feature>
<dbReference type="Proteomes" id="UP000001357">
    <property type="component" value="Unassembled WGS sequence"/>
</dbReference>
<feature type="binding site" evidence="13">
    <location>
        <position position="514"/>
    </location>
    <ligand>
        <name>ATP</name>
        <dbReference type="ChEBI" id="CHEBI:30616"/>
    </ligand>
</feature>
<keyword evidence="3 15" id="KW-0812">Transmembrane</keyword>
<evidence type="ECO:0000259" key="18">
    <source>
        <dbReference type="Pfam" id="PF16212"/>
    </source>
</evidence>
<dbReference type="SUPFAM" id="SSF81660">
    <property type="entry name" value="Metal cation-transporting ATPase, ATP-binding domain N"/>
    <property type="match status" value="1"/>
</dbReference>
<feature type="binding site" evidence="14">
    <location>
        <position position="798"/>
    </location>
    <ligand>
        <name>Mg(2+)</name>
        <dbReference type="ChEBI" id="CHEBI:18420"/>
    </ligand>
</feature>
<evidence type="ECO:0000256" key="16">
    <source>
        <dbReference type="SAM" id="MobiDB-lite"/>
    </source>
</evidence>
<dbReference type="Gene3D" id="3.40.50.1000">
    <property type="entry name" value="HAD superfamily/HAD-like"/>
    <property type="match status" value="2"/>
</dbReference>
<feature type="transmembrane region" description="Helical" evidence="15">
    <location>
        <begin position="1040"/>
        <end position="1060"/>
    </location>
</feature>
<dbReference type="PRINTS" id="PR00119">
    <property type="entry name" value="CATATPASE"/>
</dbReference>
<dbReference type="GO" id="GO:0045332">
    <property type="term" value="P:phospholipid translocation"/>
    <property type="evidence" value="ECO:0000318"/>
    <property type="project" value="GO_Central"/>
</dbReference>
<evidence type="ECO:0000256" key="3">
    <source>
        <dbReference type="ARBA" id="ARBA00022692"/>
    </source>
</evidence>
<dbReference type="PANTHER" id="PTHR24092">
    <property type="entry name" value="PROBABLE PHOSPHOLIPID-TRANSPORTING ATPASE"/>
    <property type="match status" value="1"/>
</dbReference>
<feature type="transmembrane region" description="Helical" evidence="15">
    <location>
        <begin position="997"/>
        <end position="1020"/>
    </location>
</feature>
<feature type="binding site" evidence="13">
    <location>
        <position position="578"/>
    </location>
    <ligand>
        <name>ATP</name>
        <dbReference type="ChEBI" id="CHEBI:30616"/>
    </ligand>
</feature>
<dbReference type="NCBIfam" id="TIGR01652">
    <property type="entry name" value="ATPase-Plipid"/>
    <property type="match status" value="2"/>
</dbReference>
<keyword evidence="20" id="KW-1185">Reference proteome</keyword>
<dbReference type="Pfam" id="PF16212">
    <property type="entry name" value="PhoLip_ATPase_C"/>
    <property type="match status" value="1"/>
</dbReference>
<evidence type="ECO:0000256" key="6">
    <source>
        <dbReference type="ARBA" id="ARBA00022840"/>
    </source>
</evidence>
<evidence type="ECO:0000256" key="5">
    <source>
        <dbReference type="ARBA" id="ARBA00022741"/>
    </source>
</evidence>
<sequence>MSQHGASTAGGQRVHRTQSALQPRRPTLFSYGRSDDRYRTIRPLNREYSTEQGYVSNGISTSKYTWLTLLPKNLFEQFHRLANVYFLFIVILNWLPMVQAFAKEIAMLPLLFVLLVTLVKDAYEDSRRRRQDKETNRRTAMVYDKGTGEWNSGIEWRNIEVGDIIQLYQNEIIPADMLLLDTSHEDGICFVETANLDGETNLKQRRLFMERTEAFDPDAFSETSQIECELPNNKIYQFNGTMKIRGHKEIALDQNNILLRGCVLRNTRRAIGIVVYAGHDTKSMLNNTGPRSKRSKLERAMNYQILYCCLILVVMCVAGGIGAGVWKSDRDWKDILYIPGKDDYAPAEEGFIRIFTYFIILQVMVPISLYVSIELVKLVQVYFIQEDEKLVYVDPANQHRHKMMCRALNITEDLGQIQYIFSDKTGTLTQNKMIFHQCSINGIHYSHPHDDTATFQDARSFPLDQSLVEDLEKDGGFDDDSVLHNFMLSLAMNNTVVPNNEDGELKHEAESPDEAALVAAAFVYKYVLLNRKSGRILLKLGDDEYNMEILQTLEFDSTRKRMTVIARLPNGRIRAFIKGADSAIMDIMKQGDSDLREKTEAHLHDFARNGLQPQARLRETYLAIEKEVTLLGATGIEDKLQEGVPEAIATLREAGIKVWVLTGDKQETAIEIAHTCRLMDESQSTILLNSQLASKHHSKPRSKRNEALHEQAAKETGDIIRGKLSEIEQPSARNKPLALVVDGATLSYAMLDQNSDAFLDLSLRCAVVVACRTAPLQKAQVVKLVKESIDVMTLAIGDGANDVSMIQMAHVGVGISGQEGMQAVMASDFAFGQFRFLTRLLLVHGHWSYDRIASLILYFFYKNSSLVFVIFFYQFFDGFTGQPHIEQMYLQTYNLLWTSLPPIVTGIFDQDVTEDALEAFPMLYEQGREDLTYKGRFWPIILDSFYQAVVIFFVPYAVYVDKLEDNGMLVMGTISIFCIIIANLIQNMILTRHYIWIHALCLAWSFFGVFAFAYIYNSLLLETPLIPDPYYVMQNASSDATFWLLLIFCPALAVLPRFLAMFYRRWWHPTTSQLMREDWIKDQRRRKPLPLWLNPCLPWSVLSCRR</sequence>
<dbReference type="PANTHER" id="PTHR24092:SF218">
    <property type="entry name" value="PHOSPHOLIPID-TRANSPORTING ATPASE"/>
    <property type="match status" value="1"/>
</dbReference>
<proteinExistence type="inferred from homology"/>
<dbReference type="EMBL" id="CH991544">
    <property type="protein sequence ID" value="EDQ92264.1"/>
    <property type="molecule type" value="Genomic_DNA"/>
</dbReference>
<dbReference type="InterPro" id="IPR032631">
    <property type="entry name" value="P-type_ATPase_N"/>
</dbReference>
<keyword evidence="9 15" id="KW-1133">Transmembrane helix</keyword>
<dbReference type="InterPro" id="IPR008250">
    <property type="entry name" value="ATPase_P-typ_transduc_dom_A_sf"/>
</dbReference>
<evidence type="ECO:0000256" key="15">
    <source>
        <dbReference type="RuleBase" id="RU362033"/>
    </source>
</evidence>
<dbReference type="GeneID" id="5888192"/>
<evidence type="ECO:0000256" key="7">
    <source>
        <dbReference type="ARBA" id="ARBA00022842"/>
    </source>
</evidence>
<keyword evidence="4 14" id="KW-0479">Metal-binding</keyword>
<dbReference type="GO" id="GO:0000287">
    <property type="term" value="F:magnesium ion binding"/>
    <property type="evidence" value="ECO:0007669"/>
    <property type="project" value="UniProtKB-UniRule"/>
</dbReference>
<dbReference type="SUPFAM" id="SSF56784">
    <property type="entry name" value="HAD-like"/>
    <property type="match status" value="1"/>
</dbReference>
<comment type="cofactor">
    <cofactor evidence="14">
        <name>Mg(2+)</name>
        <dbReference type="ChEBI" id="CHEBI:18420"/>
    </cofactor>
</comment>
<evidence type="ECO:0000259" key="17">
    <source>
        <dbReference type="Pfam" id="PF16209"/>
    </source>
</evidence>
<evidence type="ECO:0000313" key="19">
    <source>
        <dbReference type="EMBL" id="EDQ92264.1"/>
    </source>
</evidence>
<dbReference type="InterPro" id="IPR023298">
    <property type="entry name" value="ATPase_P-typ_TM_dom_sf"/>
</dbReference>
<evidence type="ECO:0000256" key="8">
    <source>
        <dbReference type="ARBA" id="ARBA00022967"/>
    </source>
</evidence>
<dbReference type="RefSeq" id="XP_001743550.1">
    <property type="nucleotide sequence ID" value="XM_001743498.1"/>
</dbReference>
<feature type="region of interest" description="Disordered" evidence="16">
    <location>
        <begin position="693"/>
        <end position="712"/>
    </location>
</feature>
<feature type="binding site" evidence="13">
    <location>
        <position position="662"/>
    </location>
    <ligand>
        <name>ATP</name>
        <dbReference type="ChEBI" id="CHEBI:30616"/>
    </ligand>
</feature>
<dbReference type="Gene3D" id="1.20.1110.10">
    <property type="entry name" value="Calcium-transporting ATPase, transmembrane domain"/>
    <property type="match status" value="1"/>
</dbReference>
<dbReference type="GO" id="GO:0016887">
    <property type="term" value="F:ATP hydrolysis activity"/>
    <property type="evidence" value="ECO:0007669"/>
    <property type="project" value="InterPro"/>
</dbReference>
<keyword evidence="7 14" id="KW-0460">Magnesium</keyword>
<feature type="region of interest" description="Disordered" evidence="16">
    <location>
        <begin position="1"/>
        <end position="21"/>
    </location>
</feature>
<accession>A9URL5</accession>
<feature type="transmembrane region" description="Helical" evidence="15">
    <location>
        <begin position="966"/>
        <end position="985"/>
    </location>
</feature>
<feature type="compositionally biased region" description="Basic and acidic residues" evidence="16">
    <location>
        <begin position="703"/>
        <end position="712"/>
    </location>
</feature>
<dbReference type="SFLD" id="SFLDG00002">
    <property type="entry name" value="C1.7:_P-type_atpase_like"/>
    <property type="match status" value="1"/>
</dbReference>
<comment type="similarity">
    <text evidence="2 15">Belongs to the cation transport ATPase (P-type) (TC 3.A.3) family. Type IV subfamily.</text>
</comment>
<evidence type="ECO:0000256" key="14">
    <source>
        <dbReference type="PIRSR" id="PIRSR606539-3"/>
    </source>
</evidence>
<dbReference type="InterPro" id="IPR006539">
    <property type="entry name" value="P-type_ATPase_IV"/>
</dbReference>
<evidence type="ECO:0000256" key="12">
    <source>
        <dbReference type="PIRSR" id="PIRSR606539-1"/>
    </source>
</evidence>
<feature type="active site" description="4-aspartylphosphate intermediate" evidence="12">
    <location>
        <position position="423"/>
    </location>
</feature>
<dbReference type="EC" id="7.6.2.1" evidence="15"/>
<feature type="binding site" evidence="13">
    <location>
        <position position="663"/>
    </location>
    <ligand>
        <name>ATP</name>
        <dbReference type="ChEBI" id="CHEBI:30616"/>
    </ligand>
</feature>